<evidence type="ECO:0000313" key="3">
    <source>
        <dbReference type="Proteomes" id="UP001164536"/>
    </source>
</evidence>
<protein>
    <submittedName>
        <fullName evidence="2">Baseplate protein</fullName>
    </submittedName>
</protein>
<sequence>MRAQVRVLPDWVGVPDESLPWAEYMMPIGNAFTPTVTGDLVWVEFPYTDVRGKPDTRRPLIVGAASDSPGGVPNVAPEASGQGSAWEPPPVDGAPARPQFTPSEDFVVHRNNVFEVRTAGGGYEIANTAAGTRIGMNEDGKAYIIGPGDVVFDAGGDFIVKAGGKISLKSKGKTEITAGTAMDLTAAGKLSGKASQVDFSK</sequence>
<feature type="region of interest" description="Disordered" evidence="1">
    <location>
        <begin position="64"/>
        <end position="88"/>
    </location>
</feature>
<accession>A0ABY7LAP3</accession>
<geneLocation type="plasmid" evidence="2 3">
    <name>unnamed5</name>
</geneLocation>
<keyword evidence="2" id="KW-0614">Plasmid</keyword>
<dbReference type="EMBL" id="CP114569">
    <property type="protein sequence ID" value="WAZ60659.1"/>
    <property type="molecule type" value="Genomic_DNA"/>
</dbReference>
<dbReference type="Proteomes" id="UP001164536">
    <property type="component" value="Plasmid unnamed5"/>
</dbReference>
<evidence type="ECO:0000313" key="2">
    <source>
        <dbReference type="EMBL" id="WAZ60659.1"/>
    </source>
</evidence>
<reference evidence="2" key="1">
    <citation type="submission" date="2022-12" db="EMBL/GenBank/DDBJ databases">
        <title>2953647.</title>
        <authorList>
            <person name="Hergert J."/>
            <person name="Casey R."/>
            <person name="Wagner J."/>
            <person name="Young E.L."/>
            <person name="Oakeson K.F."/>
        </authorList>
    </citation>
    <scope>NUCLEOTIDE SEQUENCE</scope>
    <source>
        <strain evidence="2">2953647</strain>
        <plasmid evidence="2">unnamed5</plasmid>
    </source>
</reference>
<dbReference type="RefSeq" id="WP_071444875.1">
    <property type="nucleotide sequence ID" value="NZ_CP114569.1"/>
</dbReference>
<name>A0ABY7LAP3_CITFR</name>
<proteinExistence type="predicted"/>
<keyword evidence="3" id="KW-1185">Reference proteome</keyword>
<gene>
    <name evidence="2" type="ORF">O4000_29025</name>
</gene>
<evidence type="ECO:0000256" key="1">
    <source>
        <dbReference type="SAM" id="MobiDB-lite"/>
    </source>
</evidence>
<organism evidence="2 3">
    <name type="scientific">Citrobacter freundii</name>
    <dbReference type="NCBI Taxonomy" id="546"/>
    <lineage>
        <taxon>Bacteria</taxon>
        <taxon>Pseudomonadati</taxon>
        <taxon>Pseudomonadota</taxon>
        <taxon>Gammaproteobacteria</taxon>
        <taxon>Enterobacterales</taxon>
        <taxon>Enterobacteriaceae</taxon>
        <taxon>Citrobacter</taxon>
        <taxon>Citrobacter freundii complex</taxon>
    </lineage>
</organism>